<proteinExistence type="predicted"/>
<feature type="chain" id="PRO_5002966130" evidence="3">
    <location>
        <begin position="36"/>
        <end position="218"/>
    </location>
</feature>
<feature type="region of interest" description="Disordered" evidence="2">
    <location>
        <begin position="190"/>
        <end position="218"/>
    </location>
</feature>
<dbReference type="GO" id="GO:0030288">
    <property type="term" value="C:outer membrane-bounded periplasmic space"/>
    <property type="evidence" value="ECO:0007669"/>
    <property type="project" value="TreeGrafter"/>
</dbReference>
<evidence type="ECO:0000313" key="6">
    <source>
        <dbReference type="Proteomes" id="UP000009374"/>
    </source>
</evidence>
<protein>
    <submittedName>
        <fullName evidence="5">Putative OstA family protein</fullName>
    </submittedName>
</protein>
<feature type="domain" description="Organic solvent tolerance-like N-terminal" evidence="4">
    <location>
        <begin position="59"/>
        <end position="176"/>
    </location>
</feature>
<dbReference type="EMBL" id="GG693852">
    <property type="protein sequence ID" value="EES53953.1"/>
    <property type="molecule type" value="Genomic_DNA"/>
</dbReference>
<feature type="compositionally biased region" description="Polar residues" evidence="2">
    <location>
        <begin position="195"/>
        <end position="207"/>
    </location>
</feature>
<evidence type="ECO:0000256" key="3">
    <source>
        <dbReference type="SAM" id="SignalP"/>
    </source>
</evidence>
<keyword evidence="1 3" id="KW-0732">Signal</keyword>
<evidence type="ECO:0000256" key="2">
    <source>
        <dbReference type="SAM" id="MobiDB-lite"/>
    </source>
</evidence>
<dbReference type="Pfam" id="PF03968">
    <property type="entry name" value="LptD_N"/>
    <property type="match status" value="1"/>
</dbReference>
<name>C6HU25_9BACT</name>
<organism evidence="5 6">
    <name type="scientific">Leptospirillum ferrodiazotrophum</name>
    <dbReference type="NCBI Taxonomy" id="412449"/>
    <lineage>
        <taxon>Bacteria</taxon>
        <taxon>Pseudomonadati</taxon>
        <taxon>Nitrospirota</taxon>
        <taxon>Nitrospiria</taxon>
        <taxon>Nitrospirales</taxon>
        <taxon>Nitrospiraceae</taxon>
        <taxon>Leptospirillum</taxon>
    </lineage>
</organism>
<dbReference type="PANTHER" id="PTHR36504:SF1">
    <property type="entry name" value="LIPOPOLYSACCHARIDE EXPORT SYSTEM PROTEIN LPTA"/>
    <property type="match status" value="1"/>
</dbReference>
<dbReference type="GO" id="GO:0017089">
    <property type="term" value="F:glycolipid transfer activity"/>
    <property type="evidence" value="ECO:0007669"/>
    <property type="project" value="TreeGrafter"/>
</dbReference>
<dbReference type="GO" id="GO:0009279">
    <property type="term" value="C:cell outer membrane"/>
    <property type="evidence" value="ECO:0007669"/>
    <property type="project" value="TreeGrafter"/>
</dbReference>
<dbReference type="AlphaFoldDB" id="C6HU25"/>
<dbReference type="Gene3D" id="2.60.450.10">
    <property type="entry name" value="Lipopolysaccharide (LPS) transport protein A like domain"/>
    <property type="match status" value="1"/>
</dbReference>
<dbReference type="GO" id="GO:0015920">
    <property type="term" value="P:lipopolysaccharide transport"/>
    <property type="evidence" value="ECO:0007669"/>
    <property type="project" value="TreeGrafter"/>
</dbReference>
<dbReference type="InterPro" id="IPR005653">
    <property type="entry name" value="OstA-like_N"/>
</dbReference>
<evidence type="ECO:0000256" key="1">
    <source>
        <dbReference type="ARBA" id="ARBA00022729"/>
    </source>
</evidence>
<keyword evidence="6" id="KW-1185">Reference proteome</keyword>
<evidence type="ECO:0000259" key="4">
    <source>
        <dbReference type="Pfam" id="PF03968"/>
    </source>
</evidence>
<dbReference type="PANTHER" id="PTHR36504">
    <property type="entry name" value="LIPOPOLYSACCHARIDE EXPORT SYSTEM PROTEIN LPTA"/>
    <property type="match status" value="1"/>
</dbReference>
<feature type="signal peptide" evidence="3">
    <location>
        <begin position="1"/>
        <end position="35"/>
    </location>
</feature>
<sequence>MSPAGPLQDGFFRLLALFVLLPALAVLLSPGSSLAAADPVGTAAPAPPKKEKGPTSMVVRSDHMLARNIENEITFSGHVHLVKGTLRLTSDDLVVYLRKAGKGKTLMEETGQGSSSQRVETMVATGHVIIRTPRRTAYAGRAVYVESAHLFVLTEEPVVIQNGDRMSGSRITFFTRMNKSVVQGHSLMLLDSGGKKQSGSPSTSGNHAPSGGTATDGH</sequence>
<evidence type="ECO:0000313" key="5">
    <source>
        <dbReference type="EMBL" id="EES53953.1"/>
    </source>
</evidence>
<accession>C6HU25</accession>
<gene>
    <name evidence="5" type="ORF">UBAL3_44810090</name>
</gene>
<reference evidence="5 6" key="1">
    <citation type="journal article" date="2009" name="Appl. Environ. Microbiol.">
        <title>Community genomic and proteomic analyses of chemoautotrophic iron-oxidizing "Leptospirillum rubarum" (Group II) and "Leptospirillum ferrodiazotrophum" (Group III) bacteria in acid mine drainage biofilms.</title>
        <authorList>
            <person name="Goltsman D.S."/>
            <person name="Denef V.J."/>
            <person name="Singer S.W."/>
            <person name="VerBerkmoes N.C."/>
            <person name="Lefsrud M."/>
            <person name="Mueller R.S."/>
            <person name="Dick G.J."/>
            <person name="Sun C.L."/>
            <person name="Wheeler K.E."/>
            <person name="Zemla A."/>
            <person name="Baker B.J."/>
            <person name="Hauser L."/>
            <person name="Land M."/>
            <person name="Shah M.B."/>
            <person name="Thelen M.P."/>
            <person name="Hettich R.L."/>
            <person name="Banfield J.F."/>
        </authorList>
    </citation>
    <scope>NUCLEOTIDE SEQUENCE [LARGE SCALE GENOMIC DNA]</scope>
</reference>
<dbReference type="Proteomes" id="UP000009374">
    <property type="component" value="Unassembled WGS sequence"/>
</dbReference>
<dbReference type="InterPro" id="IPR052037">
    <property type="entry name" value="LPS_export_LptA"/>
</dbReference>